<evidence type="ECO:0000313" key="2">
    <source>
        <dbReference type="Proteomes" id="UP001499851"/>
    </source>
</evidence>
<dbReference type="Proteomes" id="UP001499851">
    <property type="component" value="Unassembled WGS sequence"/>
</dbReference>
<name>A0ABN2HDJ7_9ACTN</name>
<protein>
    <submittedName>
        <fullName evidence="1">DUF4241 domain-containing protein</fullName>
    </submittedName>
</protein>
<reference evidence="1 2" key="1">
    <citation type="journal article" date="2019" name="Int. J. Syst. Evol. Microbiol.">
        <title>The Global Catalogue of Microorganisms (GCM) 10K type strain sequencing project: providing services to taxonomists for standard genome sequencing and annotation.</title>
        <authorList>
            <consortium name="The Broad Institute Genomics Platform"/>
            <consortium name="The Broad Institute Genome Sequencing Center for Infectious Disease"/>
            <person name="Wu L."/>
            <person name="Ma J."/>
        </authorList>
    </citation>
    <scope>NUCLEOTIDE SEQUENCE [LARGE SCALE GENOMIC DNA]</scope>
    <source>
        <strain evidence="1 2">JCM 16001</strain>
    </source>
</reference>
<accession>A0ABN2HDJ7</accession>
<organism evidence="1 2">
    <name type="scientific">Glycomyces endophyticus</name>
    <dbReference type="NCBI Taxonomy" id="480996"/>
    <lineage>
        <taxon>Bacteria</taxon>
        <taxon>Bacillati</taxon>
        <taxon>Actinomycetota</taxon>
        <taxon>Actinomycetes</taxon>
        <taxon>Glycomycetales</taxon>
        <taxon>Glycomycetaceae</taxon>
        <taxon>Glycomyces</taxon>
    </lineage>
</organism>
<dbReference type="InterPro" id="IPR025335">
    <property type="entry name" value="DUF4241"/>
</dbReference>
<proteinExistence type="predicted"/>
<comment type="caution">
    <text evidence="1">The sequence shown here is derived from an EMBL/GenBank/DDBJ whole genome shotgun (WGS) entry which is preliminary data.</text>
</comment>
<dbReference type="Pfam" id="PF14025">
    <property type="entry name" value="DUF4241"/>
    <property type="match status" value="1"/>
</dbReference>
<evidence type="ECO:0000313" key="1">
    <source>
        <dbReference type="EMBL" id="GAA1686163.1"/>
    </source>
</evidence>
<sequence length="214" mass="23894">MPYEPDLDALLTEGHRRRWKRAEFTVEVHELAPARLPSGRLLASDGYPTQDDEPFDLTVPPGEYPMYAWVAVQHKRGKEYERRNVALELRIGANPTVSWEMATAAGERVEDLEDEDGYFGFPVDSGRATITDLQTCEALWQWEFSRVEEVFIPKPLPERPVPGLVSAVVDPATGGNLTVVGSGWGDGFYPTFVGRDADGAVTRFVVDFMLFTDA</sequence>
<keyword evidence="2" id="KW-1185">Reference proteome</keyword>
<dbReference type="EMBL" id="BAAAQF010000016">
    <property type="protein sequence ID" value="GAA1686163.1"/>
    <property type="molecule type" value="Genomic_DNA"/>
</dbReference>
<dbReference type="RefSeq" id="WP_344489331.1">
    <property type="nucleotide sequence ID" value="NZ_BAAAQF010000016.1"/>
</dbReference>
<gene>
    <name evidence="1" type="ORF">GCM10009830_37080</name>
</gene>